<dbReference type="InParanoid" id="A0A2P6NK32"/>
<dbReference type="SMART" id="SM00320">
    <property type="entry name" value="WD40"/>
    <property type="match status" value="5"/>
</dbReference>
<dbReference type="InterPro" id="IPR024977">
    <property type="entry name" value="Apc4-like_WD40_dom"/>
</dbReference>
<accession>A0A2P6NK32</accession>
<dbReference type="InterPro" id="IPR001680">
    <property type="entry name" value="WD40_rpt"/>
</dbReference>
<dbReference type="InterPro" id="IPR036322">
    <property type="entry name" value="WD40_repeat_dom_sf"/>
</dbReference>
<dbReference type="PROSITE" id="PS50082">
    <property type="entry name" value="WD_REPEATS_2"/>
    <property type="match status" value="3"/>
</dbReference>
<feature type="repeat" description="WD" evidence="3">
    <location>
        <begin position="376"/>
        <end position="409"/>
    </location>
</feature>
<feature type="repeat" description="WD" evidence="3">
    <location>
        <begin position="102"/>
        <end position="145"/>
    </location>
</feature>
<dbReference type="EMBL" id="MDYQ01000065">
    <property type="protein sequence ID" value="PRP84304.1"/>
    <property type="molecule type" value="Genomic_DNA"/>
</dbReference>
<organism evidence="5 6">
    <name type="scientific">Planoprotostelium fungivorum</name>
    <dbReference type="NCBI Taxonomy" id="1890364"/>
    <lineage>
        <taxon>Eukaryota</taxon>
        <taxon>Amoebozoa</taxon>
        <taxon>Evosea</taxon>
        <taxon>Variosea</taxon>
        <taxon>Cavosteliida</taxon>
        <taxon>Cavosteliaceae</taxon>
        <taxon>Planoprotostelium</taxon>
    </lineage>
</organism>
<keyword evidence="1 3" id="KW-0853">WD repeat</keyword>
<dbReference type="Pfam" id="PF00400">
    <property type="entry name" value="WD40"/>
    <property type="match status" value="2"/>
</dbReference>
<proteinExistence type="predicted"/>
<feature type="domain" description="Anaphase-promoting complex subunit 4-like WD40" evidence="4">
    <location>
        <begin position="203"/>
        <end position="289"/>
    </location>
</feature>
<dbReference type="AlphaFoldDB" id="A0A2P6NK32"/>
<feature type="repeat" description="WD" evidence="3">
    <location>
        <begin position="192"/>
        <end position="233"/>
    </location>
</feature>
<dbReference type="PROSITE" id="PS50896">
    <property type="entry name" value="LISH"/>
    <property type="match status" value="1"/>
</dbReference>
<keyword evidence="6" id="KW-1185">Reference proteome</keyword>
<evidence type="ECO:0000256" key="1">
    <source>
        <dbReference type="ARBA" id="ARBA00022574"/>
    </source>
</evidence>
<evidence type="ECO:0000313" key="5">
    <source>
        <dbReference type="EMBL" id="PRP84304.1"/>
    </source>
</evidence>
<comment type="caution">
    <text evidence="5">The sequence shown here is derived from an EMBL/GenBank/DDBJ whole genome shotgun (WGS) entry which is preliminary data.</text>
</comment>
<name>A0A2P6NK32_9EUKA</name>
<dbReference type="OrthoDB" id="1932312at2759"/>
<dbReference type="Gene3D" id="2.130.10.10">
    <property type="entry name" value="YVTN repeat-like/Quinoprotein amine dehydrogenase"/>
    <property type="match status" value="2"/>
</dbReference>
<dbReference type="SUPFAM" id="SSF50978">
    <property type="entry name" value="WD40 repeat-like"/>
    <property type="match status" value="1"/>
</dbReference>
<evidence type="ECO:0000313" key="6">
    <source>
        <dbReference type="Proteomes" id="UP000241769"/>
    </source>
</evidence>
<dbReference type="PROSITE" id="PS50294">
    <property type="entry name" value="WD_REPEATS_REGION"/>
    <property type="match status" value="1"/>
</dbReference>
<dbReference type="InterPro" id="IPR015943">
    <property type="entry name" value="WD40/YVTN_repeat-like_dom_sf"/>
</dbReference>
<keyword evidence="2" id="KW-0677">Repeat</keyword>
<evidence type="ECO:0000256" key="2">
    <source>
        <dbReference type="ARBA" id="ARBA00022737"/>
    </source>
</evidence>
<sequence length="409" mass="46096">MNTVYSSDDDEEAQYEPLYIIQQYLSDNGLVDTLATLQSESGQKYRPSSSALGGILETMIFDHRQKILSKQLEATESTKEDVDEALLERGDKTFAKEKVREWSPHTSNILSVSFSKEIGSTMLASGSTDKTFRLSDYSTGEVVHEFSGVHNAAVISIDYNPVPSLGHLLLTGTMDGSHCVVDTRNKSVVQYFRDHKKYVVVTKWHPSGLLFATGSHDHTVNLYRLKDQSLTSQEPFELIEKIPFNLNVETIAFTPDGARMYVGIRDSNYLQIFDLNNGNVKTKFNMNAAGDDHVSFSAVHMMFSPTDPQYLLVATDRSRSILYREGESVPVRNFWGANNDLYSNPRCAWHHSGRYVYTDHDVHCWEVSNQTAVSRMKGHTSIVRDLTHHGTENLLATCSFDKTVKLWSA</sequence>
<evidence type="ECO:0000256" key="3">
    <source>
        <dbReference type="PROSITE-ProRule" id="PRU00221"/>
    </source>
</evidence>
<dbReference type="InterPro" id="IPR006594">
    <property type="entry name" value="LisH"/>
</dbReference>
<protein>
    <recommendedName>
        <fullName evidence="4">Anaphase-promoting complex subunit 4-like WD40 domain-containing protein</fullName>
    </recommendedName>
</protein>
<dbReference type="Proteomes" id="UP000241769">
    <property type="component" value="Unassembled WGS sequence"/>
</dbReference>
<dbReference type="STRING" id="1890364.A0A2P6NK32"/>
<gene>
    <name evidence="5" type="ORF">PROFUN_07605</name>
</gene>
<evidence type="ECO:0000259" key="4">
    <source>
        <dbReference type="Pfam" id="PF12894"/>
    </source>
</evidence>
<dbReference type="PANTHER" id="PTHR19848:SF8">
    <property type="entry name" value="F-BOX AND WD REPEAT DOMAIN CONTAINING 7"/>
    <property type="match status" value="1"/>
</dbReference>
<dbReference type="PANTHER" id="PTHR19848">
    <property type="entry name" value="WD40 REPEAT PROTEIN"/>
    <property type="match status" value="1"/>
</dbReference>
<reference evidence="5 6" key="1">
    <citation type="journal article" date="2018" name="Genome Biol. Evol.">
        <title>Multiple Roots of Fruiting Body Formation in Amoebozoa.</title>
        <authorList>
            <person name="Hillmann F."/>
            <person name="Forbes G."/>
            <person name="Novohradska S."/>
            <person name="Ferling I."/>
            <person name="Riege K."/>
            <person name="Groth M."/>
            <person name="Westermann M."/>
            <person name="Marz M."/>
            <person name="Spaller T."/>
            <person name="Winckler T."/>
            <person name="Schaap P."/>
            <person name="Glockner G."/>
        </authorList>
    </citation>
    <scope>NUCLEOTIDE SEQUENCE [LARGE SCALE GENOMIC DNA]</scope>
    <source>
        <strain evidence="5 6">Jena</strain>
    </source>
</reference>
<dbReference type="Pfam" id="PF12894">
    <property type="entry name" value="ANAPC4_WD40"/>
    <property type="match status" value="1"/>
</dbReference>